<keyword evidence="3" id="KW-0596">Phosphopantetheine</keyword>
<dbReference type="SUPFAM" id="SSF56801">
    <property type="entry name" value="Acetyl-CoA synthetase-like"/>
    <property type="match status" value="4"/>
</dbReference>
<dbReference type="GO" id="GO:0031177">
    <property type="term" value="F:phosphopantetheine binding"/>
    <property type="evidence" value="ECO:0007669"/>
    <property type="project" value="InterPro"/>
</dbReference>
<dbReference type="Gene3D" id="3.30.300.30">
    <property type="match status" value="4"/>
</dbReference>
<comment type="similarity">
    <text evidence="2">Belongs to the ATP-dependent AMP-binding enzyme family.</text>
</comment>
<organism evidence="8 9">
    <name type="scientific">Actinomadura soli</name>
    <dbReference type="NCBI Taxonomy" id="2508997"/>
    <lineage>
        <taxon>Bacteria</taxon>
        <taxon>Bacillati</taxon>
        <taxon>Actinomycetota</taxon>
        <taxon>Actinomycetes</taxon>
        <taxon>Streptosporangiales</taxon>
        <taxon>Thermomonosporaceae</taxon>
        <taxon>Actinomadura</taxon>
    </lineage>
</organism>
<dbReference type="SMART" id="SM00823">
    <property type="entry name" value="PKS_PP"/>
    <property type="match status" value="4"/>
</dbReference>
<evidence type="ECO:0000256" key="2">
    <source>
        <dbReference type="ARBA" id="ARBA00006432"/>
    </source>
</evidence>
<dbReference type="PROSITE" id="PS00012">
    <property type="entry name" value="PHOSPHOPANTETHEINE"/>
    <property type="match status" value="4"/>
</dbReference>
<dbReference type="InterPro" id="IPR009081">
    <property type="entry name" value="PP-bd_ACP"/>
</dbReference>
<dbReference type="FunFam" id="1.10.1200.10:FF:000016">
    <property type="entry name" value="Non-ribosomal peptide synthase"/>
    <property type="match status" value="2"/>
</dbReference>
<dbReference type="CDD" id="cd19543">
    <property type="entry name" value="DCL_NRPS"/>
    <property type="match status" value="2"/>
</dbReference>
<keyword evidence="9" id="KW-1185">Reference proteome</keyword>
<dbReference type="CDD" id="cd12117">
    <property type="entry name" value="A_NRPS_Srf_like"/>
    <property type="match status" value="1"/>
</dbReference>
<dbReference type="GO" id="GO:0005737">
    <property type="term" value="C:cytoplasm"/>
    <property type="evidence" value="ECO:0007669"/>
    <property type="project" value="TreeGrafter"/>
</dbReference>
<dbReference type="EMBL" id="VCKW01000026">
    <property type="protein sequence ID" value="TMR04963.1"/>
    <property type="molecule type" value="Genomic_DNA"/>
</dbReference>
<dbReference type="Gene3D" id="1.10.1200.10">
    <property type="entry name" value="ACP-like"/>
    <property type="match status" value="3"/>
</dbReference>
<dbReference type="SMART" id="SM00824">
    <property type="entry name" value="PKS_TE"/>
    <property type="match status" value="1"/>
</dbReference>
<dbReference type="GO" id="GO:0003824">
    <property type="term" value="F:catalytic activity"/>
    <property type="evidence" value="ECO:0007669"/>
    <property type="project" value="InterPro"/>
</dbReference>
<feature type="domain" description="Carrier" evidence="7">
    <location>
        <begin position="3637"/>
        <end position="3711"/>
    </location>
</feature>
<feature type="domain" description="Carrier" evidence="7">
    <location>
        <begin position="1006"/>
        <end position="1080"/>
    </location>
</feature>
<proteinExistence type="inferred from homology"/>
<dbReference type="CDD" id="cd05930">
    <property type="entry name" value="A_NRPS"/>
    <property type="match status" value="2"/>
</dbReference>
<dbReference type="NCBIfam" id="TIGR01733">
    <property type="entry name" value="AA-adenyl-dom"/>
    <property type="match status" value="4"/>
</dbReference>
<comment type="caution">
    <text evidence="8">The sequence shown here is derived from an EMBL/GenBank/DDBJ whole genome shotgun (WGS) entry which is preliminary data.</text>
</comment>
<dbReference type="InterPro" id="IPR000873">
    <property type="entry name" value="AMP-dep_synth/lig_dom"/>
</dbReference>
<dbReference type="FunFam" id="3.40.50.980:FF:000001">
    <property type="entry name" value="Non-ribosomal peptide synthetase"/>
    <property type="match status" value="4"/>
</dbReference>
<dbReference type="InterPro" id="IPR045851">
    <property type="entry name" value="AMP-bd_C_sf"/>
</dbReference>
<dbReference type="Pfam" id="PF00501">
    <property type="entry name" value="AMP-binding"/>
    <property type="match status" value="4"/>
</dbReference>
<evidence type="ECO:0000256" key="3">
    <source>
        <dbReference type="ARBA" id="ARBA00022450"/>
    </source>
</evidence>
<dbReference type="InterPro" id="IPR001242">
    <property type="entry name" value="Condensation_dom"/>
</dbReference>
<dbReference type="InterPro" id="IPR010060">
    <property type="entry name" value="NRPS_synth"/>
</dbReference>
<accession>A0A5C4JGK0</accession>
<dbReference type="InterPro" id="IPR006162">
    <property type="entry name" value="Ppantetheine_attach_site"/>
</dbReference>
<dbReference type="GO" id="GO:0044550">
    <property type="term" value="P:secondary metabolite biosynthetic process"/>
    <property type="evidence" value="ECO:0007669"/>
    <property type="project" value="UniProtKB-ARBA"/>
</dbReference>
<dbReference type="PANTHER" id="PTHR45527:SF1">
    <property type="entry name" value="FATTY ACID SYNTHASE"/>
    <property type="match status" value="1"/>
</dbReference>
<comment type="cofactor">
    <cofactor evidence="1">
        <name>pantetheine 4'-phosphate</name>
        <dbReference type="ChEBI" id="CHEBI:47942"/>
    </cofactor>
</comment>
<keyword evidence="6" id="KW-0045">Antibiotic biosynthesis</keyword>
<dbReference type="FunFam" id="2.30.38.10:FF:000001">
    <property type="entry name" value="Non-ribosomal peptide synthetase PvdI"/>
    <property type="match status" value="2"/>
</dbReference>
<dbReference type="Gene3D" id="3.40.50.980">
    <property type="match status" value="8"/>
</dbReference>
<dbReference type="InterPro" id="IPR029058">
    <property type="entry name" value="AB_hydrolase_fold"/>
</dbReference>
<dbReference type="CDD" id="cd19540">
    <property type="entry name" value="LCL_NRPS-like"/>
    <property type="match status" value="2"/>
</dbReference>
<dbReference type="SUPFAM" id="SSF47336">
    <property type="entry name" value="ACP-like"/>
    <property type="match status" value="4"/>
</dbReference>
<dbReference type="Pfam" id="PF00668">
    <property type="entry name" value="Condensation"/>
    <property type="match status" value="6"/>
</dbReference>
<evidence type="ECO:0000313" key="9">
    <source>
        <dbReference type="Proteomes" id="UP000309174"/>
    </source>
</evidence>
<dbReference type="InterPro" id="IPR020806">
    <property type="entry name" value="PKS_PP-bd"/>
</dbReference>
<dbReference type="Proteomes" id="UP000309174">
    <property type="component" value="Unassembled WGS sequence"/>
</dbReference>
<dbReference type="InterPro" id="IPR020802">
    <property type="entry name" value="TesA-like"/>
</dbReference>
<dbReference type="Pfam" id="PF13193">
    <property type="entry name" value="AMP-binding_C"/>
    <property type="match status" value="4"/>
</dbReference>
<dbReference type="SUPFAM" id="SSF53474">
    <property type="entry name" value="alpha/beta-Hydrolases"/>
    <property type="match status" value="1"/>
</dbReference>
<dbReference type="Gene3D" id="3.30.559.10">
    <property type="entry name" value="Chloramphenicol acetyltransferase-like domain"/>
    <property type="match status" value="6"/>
</dbReference>
<evidence type="ECO:0000256" key="4">
    <source>
        <dbReference type="ARBA" id="ARBA00022553"/>
    </source>
</evidence>
<evidence type="ECO:0000256" key="1">
    <source>
        <dbReference type="ARBA" id="ARBA00001957"/>
    </source>
</evidence>
<feature type="domain" description="Carrier" evidence="7">
    <location>
        <begin position="5193"/>
        <end position="5268"/>
    </location>
</feature>
<evidence type="ECO:0000259" key="7">
    <source>
        <dbReference type="PROSITE" id="PS50075"/>
    </source>
</evidence>
<reference evidence="8 9" key="1">
    <citation type="submission" date="2019-05" db="EMBL/GenBank/DDBJ databases">
        <title>Draft genome sequence of Actinomadura sp. 14C53.</title>
        <authorList>
            <person name="Saricaoglu S."/>
            <person name="Isik K."/>
        </authorList>
    </citation>
    <scope>NUCLEOTIDE SEQUENCE [LARGE SCALE GENOMIC DNA]</scope>
    <source>
        <strain evidence="8 9">14C53</strain>
    </source>
</reference>
<keyword evidence="4" id="KW-0597">Phosphoprotein</keyword>
<dbReference type="InterPro" id="IPR010071">
    <property type="entry name" value="AA_adenyl_dom"/>
</dbReference>
<dbReference type="InterPro" id="IPR025110">
    <property type="entry name" value="AMP-bd_C"/>
</dbReference>
<dbReference type="GO" id="GO:0043041">
    <property type="term" value="P:amino acid activation for nonribosomal peptide biosynthetic process"/>
    <property type="evidence" value="ECO:0007669"/>
    <property type="project" value="TreeGrafter"/>
</dbReference>
<dbReference type="SMART" id="SM01294">
    <property type="entry name" value="PKS_PP_betabranch"/>
    <property type="match status" value="1"/>
</dbReference>
<dbReference type="InterPro" id="IPR036736">
    <property type="entry name" value="ACP-like_sf"/>
</dbReference>
<dbReference type="SUPFAM" id="SSF52777">
    <property type="entry name" value="CoA-dependent acyltransferases"/>
    <property type="match status" value="12"/>
</dbReference>
<dbReference type="FunFam" id="3.40.50.12780:FF:000012">
    <property type="entry name" value="Non-ribosomal peptide synthetase"/>
    <property type="match status" value="1"/>
</dbReference>
<dbReference type="Gene3D" id="3.40.50.1820">
    <property type="entry name" value="alpha/beta hydrolase"/>
    <property type="match status" value="1"/>
</dbReference>
<evidence type="ECO:0000313" key="8">
    <source>
        <dbReference type="EMBL" id="TMR04963.1"/>
    </source>
</evidence>
<keyword evidence="5" id="KW-0677">Repeat</keyword>
<name>A0A5C4JGK0_9ACTN</name>
<dbReference type="InterPro" id="IPR023213">
    <property type="entry name" value="CAT-like_dom_sf"/>
</dbReference>
<dbReference type="NCBIfam" id="NF003417">
    <property type="entry name" value="PRK04813.1"/>
    <property type="match status" value="4"/>
</dbReference>
<dbReference type="GO" id="GO:0017000">
    <property type="term" value="P:antibiotic biosynthetic process"/>
    <property type="evidence" value="ECO:0007669"/>
    <property type="project" value="UniProtKB-KW"/>
</dbReference>
<dbReference type="Gene3D" id="2.30.38.10">
    <property type="entry name" value="Luciferase, Domain 3"/>
    <property type="match status" value="4"/>
</dbReference>
<dbReference type="Gene3D" id="3.30.559.30">
    <property type="entry name" value="Nonribosomal peptide synthetase, condensation domain"/>
    <property type="match status" value="6"/>
</dbReference>
<dbReference type="GO" id="GO:0072330">
    <property type="term" value="P:monocarboxylic acid biosynthetic process"/>
    <property type="evidence" value="ECO:0007669"/>
    <property type="project" value="UniProtKB-ARBA"/>
</dbReference>
<evidence type="ECO:0000256" key="6">
    <source>
        <dbReference type="ARBA" id="ARBA00023194"/>
    </source>
</evidence>
<dbReference type="Pfam" id="PF00550">
    <property type="entry name" value="PP-binding"/>
    <property type="match status" value="4"/>
</dbReference>
<dbReference type="OrthoDB" id="3671989at2"/>
<dbReference type="Pfam" id="PF00975">
    <property type="entry name" value="Thioesterase"/>
    <property type="match status" value="1"/>
</dbReference>
<dbReference type="NCBIfam" id="TIGR01720">
    <property type="entry name" value="NRPS-para261"/>
    <property type="match status" value="2"/>
</dbReference>
<dbReference type="GO" id="GO:0008610">
    <property type="term" value="P:lipid biosynthetic process"/>
    <property type="evidence" value="ECO:0007669"/>
    <property type="project" value="UniProtKB-ARBA"/>
</dbReference>
<dbReference type="PANTHER" id="PTHR45527">
    <property type="entry name" value="NONRIBOSOMAL PEPTIDE SYNTHETASE"/>
    <property type="match status" value="1"/>
</dbReference>
<gene>
    <name evidence="8" type="ORF">ETD83_07515</name>
</gene>
<dbReference type="PROSITE" id="PS50075">
    <property type="entry name" value="CARRIER"/>
    <property type="match status" value="4"/>
</dbReference>
<evidence type="ECO:0000256" key="5">
    <source>
        <dbReference type="ARBA" id="ARBA00022737"/>
    </source>
</evidence>
<dbReference type="InterPro" id="IPR001031">
    <property type="entry name" value="Thioesterase"/>
</dbReference>
<dbReference type="FunFam" id="3.30.300.30:FF:000010">
    <property type="entry name" value="Enterobactin synthetase component F"/>
    <property type="match status" value="2"/>
</dbReference>
<feature type="domain" description="Carrier" evidence="7">
    <location>
        <begin position="2573"/>
        <end position="2648"/>
    </location>
</feature>
<dbReference type="InterPro" id="IPR020845">
    <property type="entry name" value="AMP-binding_CS"/>
</dbReference>
<protein>
    <submittedName>
        <fullName evidence="8">Amino acid adenylation domain-containing protein</fullName>
    </submittedName>
</protein>
<dbReference type="PROSITE" id="PS00455">
    <property type="entry name" value="AMP_BINDING"/>
    <property type="match status" value="4"/>
</dbReference>
<dbReference type="FunFam" id="3.30.300.30:FF:000015">
    <property type="entry name" value="Nonribosomal peptide synthase SidD"/>
    <property type="match status" value="2"/>
</dbReference>
<dbReference type="FunFam" id="1.10.1200.10:FF:000005">
    <property type="entry name" value="Nonribosomal peptide synthetase 1"/>
    <property type="match status" value="2"/>
</dbReference>
<sequence length="5509" mass="586901">MPMKASGEPAASAQDEQECRVMIPLSFAQRRLWFIDRFEGPSAMYNVPFLVQLTGELGTEALAAAVRDVVARHESLRTLIVEDAGGVPEQRVLPAEEVRLDVPVTEVAPGELDGAVREAAATVLRLSEDIPVRATLFRVGALDHRLLLLVHHIAGDGESIGPLARDLAAAYTARVSGEAPGWPELPVQYVDYTMWQRELLGDEDDPGSVLSAQLDYWRGELSGVPQPLRLPADRPRPPAASHRGDVVDRAVGEDLLARAEALAERAGVSTPMVFQAVLAVLLQQLGAGEDIAIGSTIAGRRDADLTDLVGFFVNTWVLRTDLSGTPSFDQVLAQVQRKALTAYDNQDAPFERLVEALNPERSTAYHPLFQVMFTWSDGASVEFGLPGGLRAHMAPLWTSMAKFDLEFSFFDEPGRPGLSIHLEYATDLFDRSTAEAVMDRLVRLTELLTGAPSRPVALADVLADGERELVLRTWNDTAAETPGLSVAGLIERQVAATPDATAVVHDDLELTYAELDARAERLARELAGRGVGPETVVGLALPRSADLIVGILGIWKAGGAYLPIDPAYPGARLGHILSDARPQLVLAAADTVGVLPGADVPTLLIEDAELIEDARSADPAAAGPRARPAAARPANAAYVMYTSGSTGVPKGVTITHRDVVNGVLRLAGVAGIGAGTRTLAGTSVNFDVSVFETVTTLASGGIVEVVRDVLVVDERGGWSGGVISTVPSVFGEVLDRVGGKIQAEAVVFAGEALSASLVERVREVIPGARVVNAYGQTESFYATAFTADDAWTGTASVPIGSPLGNMRTYVLGAGLKPVPPGVVGELYVAGNVARGYHGKPGLTAERFVADPYGPPGARMYRTGDLARWTAGGLLEYAGRDDAQVKVRGVRIEPGEVEAALTAHPGVAQAAVVARRDQGRARLVGYVVPAGMWDSGFGTVASLGDLEVDLTAAVSARDLRKFVSARLPEFMVPSALVMLDRLPLAPNGKLDHGALPEPDVTGTAYRPPRTPAEEVLAAVFAEVLGLDRAGVDDDFFAVGGDSIRSIQVVSRARAQGVEITPRQIFECRTVAELARAAGEGGETAPTPREPEGGGTGFMPLLPIGHYLMRLGGDIDRFTMAMTVDLPAGIDRDGLAATLTAAFDRHDILRSRLVTGERTGLEVAAPGTVDVAPLVHRVVCDGTWGESWRERAAAELDAAAGRLDAAGGVMAQFVWFDAGAETSGRLSILLHHFAVDGVSWRILLPDLAAAWRQIRDGRAPRLPEVATSARRWAQALSEAAAERAEELGLWREIVSGPDPDLGARPFDPSVDTMATVGHVSFDLPAETTEVLLTTLPAAFRGGVNDGLLTALAVAVAKWRERRGISETSALVRLEGHGREEAVVPGADLSRTMGWFTSMYPVRLDVAGVDLDDALAGGASAGAAVKAVKELLLAVPDKGVGYGMLRYLNPETEAVLGGHAAGQITFNYLGRYTGSANMPQELRGLGFAQVEGTTMLAVGPDGDMPALATLGISAYVTDTERGPRLDARLEFPTGLLSADEVQEFAALWRTALEGLARYAARPDAGGLTPSDVPLVEVSQGELDAWQEQYAGLSDVWPLTAMQSGLLFHTELAGAAFDAYQMQFAFHLAGEVEPRRMRAAGQGLLDRYPNLRAAFVTDDDGDRVQIVQDGVELPWREEDLSALAADEREDRRKRLLEEEHRTRLDLAAAPLMRMSLVKLAAGEWDLVLTTHHVLFDGWSVPLLMQDLLRLYGSAGDAAALSRPRSYRDFLAWLARRDREATARAWARELDGVDEPTLLVPDAPVLGGEAAGVGQMEVPLTPERSAGLARRAGELGVTLNTLVQGAWAVLLAGLTGRRDVVFGATVSGRPPQVAGVDEMVGMFINTLPVRVECAPGRSLGDVLGELQRRQSALLDHHHHGLLEMHQATGLRSLFDTVVVFESYPIDGAGLSEAYSAAGISVTGISPLSGTHYPLVVMAFAEPHLKVGLQYQHHLLDAERTAVIARRFGRVLARLADDPRAKLSTVDLLEPAERERFLTGVNDTAAETPELTITGLVERQAAKTPDKIAVTCGDTARTYGELDARAGRLARALTGLGVGPETVVGLALPRSADLVTGILGILKAGGAYLPIDPKYPGTRLDHILGSARPRLVLTDADTAGVLAGTDVPTLLLGDVDLDTGDVDLDTGDVDLDTGDAAAEPAARPWNAAYVMYTSGSTGLPKGVVISHANVVNGVTRLAERVGVDAGTRMLAGTSVNFDVSVFEIVTTLARGGTVEIVRDALVLAERETVSASVISTVPSVFAELGDRMAGVSGLETVVFAGEALPGTLVQRVREALPGVRVVNAYGQTESFYATAFAVEAGRAWEAAGSAPIGTPLGNMRTYVLGQGLAPVPPGVVGELYVGGNIARGYLGRAALTAERFVADPYGPPGARMYRTGDLARWTADGQLEYAGRDDDQVKIRGVRVEPAEIERALAGHPGVAQSVVVARDAGRAGGQQLVAYVVPAPDGTDGLNGADGTGQPGEADALTGSLRGYLQDRLPAHLVPAAVVAIDSVPLAANGKLDRKALPAPDFARAAAGRAPRTAQEELLCELFAEVLHVERVGIDDDFFTLGGHSIMATKLVNRVRVALGTELELRTLFAHPTVAGLVPHLDVAASARAPLAPVVERPERPPLSFSQQRLWFLHKFEGHAATYNMPLVLRLSGELDVRALEEAVNDIVTRHEILRTVYREVAGKPYQHVLGPERARVGLPVRQAADEADLAGEIDAAARHPFDIAAEIPLKAVLLGAGPDEHVLVLVIHHIAADGWSATPLAKDLAVAYAARTRGEPPRWAPLPLQYADYALWQRELLGDDGDPGSRFSRQYRYWSKQLSRLPATVTIPGDRPRPAELDRSGDVLQFTMGAALHEGIAGLARATGTTPFMVLQATMAALLTRLGVGTDIALGSGIAGRVDENLNDLIGLFVNVQVMRTDTAGDPTFTELLGQVRRTSLAAYTHQDIPFEALVEKLNPERSASVNPLFQIALILQNTEDKDFELAGLRVVSEGVGTGTSRYDLTLSLSETTGDGGAPAGVHIAAEYSTELFDASTIETLIARWERLLAAAVRDPGQRIGDADLLTAEERRELRVAERRAERTVAEATFPQLFAERLRQAPRALAVESPDQVWTYEELNERANRIAHWLIARGVGPEQPVGVSMPRCADQVAVALGVFKAGAAYLPVDLDYPADRVLFMLTDAAPAVLLTTRSGGGDLPEGVTTEVVAVDTPEVQAAWRESPGTDPATVLNPAHPAYVIFTSGSTGLPKGVTVTHAGIAALSRTTRERLALTPDARVLQVAAPSFDAAFWELVQTLTTGAALVIPAEQRVVGDILARTLAERDITHVMLPPSVLAALPPGASRALTGLRTVTVGGEACPPALVAAWAPGRRFVNAYGPTETTVCGSISAPLTSDRTPIGTAIADNRLRVLDERLAPVPPGTPGELYVAGPSLARGYMNRSVLTAERFVADPYGPAGTRMYRTGDIVRQGADGQLDYVGRGDDQVKINGMRIEPGEIAAALGRHPGVAQAVVTVHETKDGERRLVAYAVPAPAGGAGPEGSGAPDADGLRAFLSERLPDFMVPSLFMLLDALPLTPNGKLDKAALPEPEVTGGAYRAPRTDDERALAAIYAEILEQDRVGIDDDFFAIGGDSIRSIQVVSRARAQGIEVTPRLMFKHRTVAALAAAAAVTDRGGPARGEPAGGGVGWMPLPPVARRMSEYAGGHDGFVMSMAVALPAGIDESGLVATLSAVVDHHDMLRARVRVRAGEPGLDAAEPGAVDVAALVRRRHCGGDWQDTTWRRETKAEVDAAVRELDAAAGQMARFIWCDAGPDVSGRLIIVLHHLVVDGVSWRILLSDLAEAWEQVRQGRTPRPAPVPTTMRRWSHGLVEAAAAPERVAELPTWQNVLDGPDPLLSARALDPAVDVRATVETVQVKLEPQVTRALLTTLPAAFHSGVNDGLLTALALAMAKWRRARGVEESSALIRLEGHGREETAVPGTDITRTVGWFTTVYPVRLDVGGLDLDAAIAGGRPAGGAVKAVKEQLQSIPDKGIGYGLLRHLNPKTAEALTARGDGQVSFNYLGRFGSGGPAAESGDAGWTIAADLDDLAPEPTTPALAALDITAYAVESPQGPRLTAGIAFPTGLFTREEVREFADLWRTALEGLARHAARPGAGGLTPSDVPLVQVRQRDLEVWEEQYRGVADVWPLTSMQSGLLFQSRLADDDFDAYQVQLVFHLTGRADPERMRAAGQALLDRYDSLRTAFVATADGEQVQVLLERVELPWQALDWSDLTEAEQDAALRDLRARDQAERFDLTAPPMLRLALVKRAAERHELLLTVHHIVYDGWSSPLVLHDLLRLYGTGGDAGSLGRTYPYRDFLDWLSRQDHEAPARAWTAELAGVDEPTLAAPQARQETTGGGHRRIEVDLDQDTARTLSRRAAELGITLNTLVQGAWGMLLASHTGRQDVVFGATVSGRPPEVEGVDEMVGLFINTLPVRVNPAPGQTLAGLLRDLQERQAALMDHHHFGLAEIHRATGLGTLFDTVVVFESYPADEDGLHETQSAAGLTITGMDWKASVHYPLGLFAVDEPELGLVLGYQEHAIDSGTAHRLAGRLARILRHIAADPGLRVSQVDVVDPAERERMLTAFNDFVTDAPEATLGELFGRHAARHPGEVAVISGDTTLTYGDLDARANRLARVLAARGVGQESLVGLAMARSVQHIIAVLAIAKAGGTYLPVDPDHPAERIAFMLGDADPTVLVTDEKTSAGLPESGCPHLVVDEPDTAREIAAASAEPPAAATAGHVDQLAYVMYTSGSTGRPKGVGISHRCMAVLTADRLVVRMAERCVAETGHGERILMHGTQAFDTFTYELWRPLLSGGAIVVLPPGRLDSAALKRMIADHGVTGLAMPAGLFMAVADETPEAFGAASEVWTVGDVVTPAAVERVLRACPGLSVVNGYGPTETTAATTMHVMADAADARDVVPIGHPMDNTRMYVLDAALRPVPVGVPGELYVAGERLARGYLGRYGLTAERFVACPFGGPGERMYRTGDVVNWTDEGLLVFHGRADDQVKIRGFRIETGEVEAALAAHPGVAQAVVVARDHRSAGKRLIAYLTPAAGEEPDADELRVFTAQRLPGHMVPSAFMILESLPLGATGKVDRRALPAPEFVSDAPYRAPRTAQEELLTDVFAQLLGVERVGVDDDFFDLGGHSLLATKLINRIRTVLNVEVPIRLVFQAPTVAELAAHLTGGSGATGDSDPFGVVLPLRTGGTKPPMWFIHPGFGLCWAYLGMAGRLGDRPVYGVQARGFDGAPLPESLAAMVTDYTEQILSVQPEGPFQLAGHSIGGPLAQAVAAELQGRGHEVALVALLDAVPGDWFVRHAGSRLDRSEARDFLDGYLPGDADDEDRRTIVENGATVMVEHTRMVAEFKQPTYRGTVLFFNATQSPEAQPGLWDPYVEGEVHAYDIDSTHFGLTAPKPAAEICAVLNRHLRD</sequence>